<dbReference type="GeneID" id="80535026"/>
<dbReference type="RefSeq" id="YP_010797290.1">
    <property type="nucleotide sequence ID" value="NC_076162.1"/>
</dbReference>
<reference evidence="8" key="1">
    <citation type="journal article" date="2018" name="Front. Microbiol.">
        <title>Identification of a Torque Teno Mini Virus (TTMV) in Hodgkin's Lymphoma Patients.</title>
        <authorList>
            <person name="Pan S."/>
            <person name="Yu T."/>
            <person name="Wang Y."/>
            <person name="Lu R."/>
            <person name="Wang H."/>
            <person name="Xie Y."/>
            <person name="Feng X."/>
        </authorList>
    </citation>
    <scope>NUCLEOTIDE SEQUENCE</scope>
    <source>
        <strain evidence="8">SHA</strain>
    </source>
</reference>
<proteinExistence type="inferred from homology"/>
<name>A0A3S6Q7Y3_9VIRU</name>
<dbReference type="GO" id="GO:0039615">
    <property type="term" value="C:T=1 icosahedral viral capsid"/>
    <property type="evidence" value="ECO:0007669"/>
    <property type="project" value="UniProtKB-UniRule"/>
</dbReference>
<evidence type="ECO:0000256" key="1">
    <source>
        <dbReference type="ARBA" id="ARBA00004328"/>
    </source>
</evidence>
<comment type="function">
    <text evidence="6">Self-assembles to form an icosahedral capsid.</text>
</comment>
<evidence type="ECO:0000313" key="8">
    <source>
        <dbReference type="EMBL" id="AUD10248.1"/>
    </source>
</evidence>
<comment type="similarity">
    <text evidence="2 6">Belongs to the anelloviridae capsid protein family.</text>
</comment>
<feature type="region of interest" description="Disordered" evidence="7">
    <location>
        <begin position="608"/>
        <end position="634"/>
    </location>
</feature>
<evidence type="ECO:0000256" key="6">
    <source>
        <dbReference type="RuleBase" id="RU361230"/>
    </source>
</evidence>
<organism evidence="8">
    <name type="scientific">Torque teno mini virus SHA</name>
    <dbReference type="NCBI Taxonomy" id="2057931"/>
    <lineage>
        <taxon>Viruses</taxon>
        <taxon>Monodnaviria</taxon>
        <taxon>Shotokuvirae</taxon>
        <taxon>Commensaviricota</taxon>
        <taxon>Cardeaviricetes</taxon>
        <taxon>Sanitavirales</taxon>
        <taxon>Anelloviridae</taxon>
        <taxon>Betatorquevirus</taxon>
        <taxon>Betatorquevirus homini26</taxon>
        <taxon>Torque teno mini virus 26</taxon>
    </lineage>
</organism>
<sequence>MPYWWRPRYRRRRRRLWRRRARAPFRRRYYYWRRRRPVRIKKKLKKITIKEWQPKTIQKLKIRGQYPLFQGTVERTGNNMNQYLEAIAPTKFPGGGLWSINRFTLQSLYELHKKARNWWTKSNCKLPLIKYLGCKVRLFRSTNVDYIYLYTTCGDMTANLETYQSAQPAILELNKNKRIMTCDNGARNKKPYKKLFIHPPALFTNKWYFQKDIAKIPLFMQITSACSLNRWYVNSKAESNTIGFRSLNTEFFKYHNFKNPSATTGYRPNNQFLLFTVRQHTDLQTATFKDLIYLANSKDWQPGTALGDYTGNNTNKVDEYFTKITEWGNPFYSPYFDLDYPTYLITEKTIEWIKNEAKKNNMNNKITEYGFTTITSPLYWECRYNPEADSSHNGVYITTIAGAQRDWENPQDTHRVTEGLPLWLLLHGLIDYHAIAKDIQLLMTDNILVITSDYIFPKNKSYYVPLDAEFFRGDSPYEHDHKKDYDLQYWHPKLNFQQRTINTIITTGPATPKLPPDINAEAHMQYEFLFKLGGCPPPMDEVCDPLTRSTYPTPSNFLSPTLLQNPETPIEYYLSSFDERRGMLTTTAAKRIKTHKDITEPLFDITGQTSTTVPIRTRETSSDETSEEEKDQETIQLDIRHQRRKQKKLRKRLLELLQLTQTI</sequence>
<comment type="subcellular location">
    <subcellularLocation>
        <location evidence="1 6">Virion</location>
    </subcellularLocation>
</comment>
<dbReference type="InterPro" id="IPR004219">
    <property type="entry name" value="TTvirus_Unk"/>
</dbReference>
<evidence type="ECO:0000256" key="5">
    <source>
        <dbReference type="ARBA" id="ARBA00022844"/>
    </source>
</evidence>
<keyword evidence="4 6" id="KW-0167">Capsid protein</keyword>
<evidence type="ECO:0000313" key="9">
    <source>
        <dbReference type="Proteomes" id="UP000683093"/>
    </source>
</evidence>
<evidence type="ECO:0000256" key="3">
    <source>
        <dbReference type="ARBA" id="ARBA00022431"/>
    </source>
</evidence>
<keyword evidence="5 6" id="KW-0946">Virion</keyword>
<keyword evidence="3 6" id="KW-1140">T=1 icosahedral capsid protein</keyword>
<feature type="compositionally biased region" description="Acidic residues" evidence="7">
    <location>
        <begin position="622"/>
        <end position="631"/>
    </location>
</feature>
<dbReference type="KEGG" id="vg:80535026"/>
<dbReference type="Pfam" id="PF02956">
    <property type="entry name" value="TT_ORF1"/>
    <property type="match status" value="1"/>
</dbReference>
<dbReference type="EMBL" id="KY462770">
    <property type="protein sequence ID" value="AUD10248.1"/>
    <property type="molecule type" value="Genomic_DNA"/>
</dbReference>
<evidence type="ECO:0000256" key="7">
    <source>
        <dbReference type="SAM" id="MobiDB-lite"/>
    </source>
</evidence>
<evidence type="ECO:0000256" key="4">
    <source>
        <dbReference type="ARBA" id="ARBA00022561"/>
    </source>
</evidence>
<protein>
    <recommendedName>
        <fullName evidence="6">Capsid protein</fullName>
    </recommendedName>
</protein>
<accession>A0A3S6Q7Y3</accession>
<evidence type="ECO:0000256" key="2">
    <source>
        <dbReference type="ARBA" id="ARBA00006131"/>
    </source>
</evidence>
<dbReference type="Proteomes" id="UP000683093">
    <property type="component" value="Segment"/>
</dbReference>
<keyword evidence="9" id="KW-1185">Reference proteome</keyword>